<dbReference type="Pfam" id="PF00231">
    <property type="entry name" value="ATP-synt"/>
    <property type="match status" value="1"/>
</dbReference>
<evidence type="ECO:0000256" key="1">
    <source>
        <dbReference type="ARBA" id="ARBA00003456"/>
    </source>
</evidence>
<dbReference type="NCBIfam" id="NF004144">
    <property type="entry name" value="PRK05621.1-1"/>
    <property type="match status" value="1"/>
</dbReference>
<evidence type="ECO:0000313" key="13">
    <source>
        <dbReference type="EMBL" id="KLU23152.1"/>
    </source>
</evidence>
<evidence type="ECO:0000256" key="6">
    <source>
        <dbReference type="ARBA" id="ARBA00022475"/>
    </source>
</evidence>
<dbReference type="GO" id="GO:0045259">
    <property type="term" value="C:proton-transporting ATP synthase complex"/>
    <property type="evidence" value="ECO:0007669"/>
    <property type="project" value="UniProtKB-KW"/>
</dbReference>
<proteinExistence type="inferred from homology"/>
<dbReference type="Gene3D" id="1.10.287.80">
    <property type="entry name" value="ATP synthase, gamma subunit, helix hairpin domain"/>
    <property type="match status" value="1"/>
</dbReference>
<evidence type="ECO:0000256" key="2">
    <source>
        <dbReference type="ARBA" id="ARBA00004170"/>
    </source>
</evidence>
<dbReference type="PATRIC" id="fig|908627.4.peg.5955"/>
<evidence type="ECO:0000256" key="9">
    <source>
        <dbReference type="ARBA" id="ARBA00023136"/>
    </source>
</evidence>
<dbReference type="Proteomes" id="UP000035963">
    <property type="component" value="Unassembled WGS sequence"/>
</dbReference>
<organism evidence="13 14">
    <name type="scientific">Caballeronia mineralivorans PML1(12)</name>
    <dbReference type="NCBI Taxonomy" id="908627"/>
    <lineage>
        <taxon>Bacteria</taxon>
        <taxon>Pseudomonadati</taxon>
        <taxon>Pseudomonadota</taxon>
        <taxon>Betaproteobacteria</taxon>
        <taxon>Burkholderiales</taxon>
        <taxon>Burkholderiaceae</taxon>
        <taxon>Caballeronia</taxon>
    </lineage>
</organism>
<dbReference type="CDD" id="cd12151">
    <property type="entry name" value="F1-ATPase_gamma"/>
    <property type="match status" value="1"/>
</dbReference>
<dbReference type="RefSeq" id="WP_047895193.1">
    <property type="nucleotide sequence ID" value="NZ_AEJF01000160.1"/>
</dbReference>
<keyword evidence="5 12" id="KW-0813">Transport</keyword>
<dbReference type="FunFam" id="1.10.287.80:FF:000005">
    <property type="entry name" value="ATP synthase gamma chain"/>
    <property type="match status" value="1"/>
</dbReference>
<dbReference type="PANTHER" id="PTHR11693">
    <property type="entry name" value="ATP SYNTHASE GAMMA CHAIN"/>
    <property type="match status" value="1"/>
</dbReference>
<reference evidence="13 14" key="1">
    <citation type="journal article" date="2015" name="Genome Announc.">
        <title>Draft Genome Sequence of Burkholderia sp. Strain PML1(12), an Ectomycorrhizosphere-Inhabiting Bacterium with Effective Mineral-Weathering Ability.</title>
        <authorList>
            <person name="Uroz S."/>
            <person name="Oger P."/>
        </authorList>
    </citation>
    <scope>NUCLEOTIDE SEQUENCE [LARGE SCALE GENOMIC DNA]</scope>
    <source>
        <strain evidence="14">PML1(12)</strain>
    </source>
</reference>
<evidence type="ECO:0000256" key="7">
    <source>
        <dbReference type="ARBA" id="ARBA00022781"/>
    </source>
</evidence>
<comment type="caution">
    <text evidence="13">The sequence shown here is derived from an EMBL/GenBank/DDBJ whole genome shotgun (WGS) entry which is preliminary data.</text>
</comment>
<dbReference type="NCBIfam" id="TIGR01146">
    <property type="entry name" value="ATPsyn_F1gamma"/>
    <property type="match status" value="1"/>
</dbReference>
<keyword evidence="8 12" id="KW-0406">Ion transport</keyword>
<protein>
    <recommendedName>
        <fullName evidence="12">ATP synthase gamma chain</fullName>
    </recommendedName>
    <alternativeName>
        <fullName evidence="12">ATP synthase F1 sector gamma subunit</fullName>
    </alternativeName>
    <alternativeName>
        <fullName evidence="12">F-ATPase gamma subunit</fullName>
    </alternativeName>
</protein>
<evidence type="ECO:0000313" key="14">
    <source>
        <dbReference type="Proteomes" id="UP000035963"/>
    </source>
</evidence>
<dbReference type="SUPFAM" id="SSF52943">
    <property type="entry name" value="ATP synthase (F1-ATPase), gamma subunit"/>
    <property type="match status" value="1"/>
</dbReference>
<keyword evidence="7 12" id="KW-0375">Hydrogen ion transport</keyword>
<evidence type="ECO:0000256" key="10">
    <source>
        <dbReference type="ARBA" id="ARBA00023196"/>
    </source>
</evidence>
<comment type="similarity">
    <text evidence="3 12">Belongs to the ATPase gamma chain family.</text>
</comment>
<dbReference type="InterPro" id="IPR023632">
    <property type="entry name" value="ATP_synth_F1_gsu_CS"/>
</dbReference>
<keyword evidence="6 12" id="KW-1003">Cell membrane</keyword>
<dbReference type="OrthoDB" id="9812769at2"/>
<gene>
    <name evidence="12" type="primary">atpG</name>
    <name evidence="13" type="ORF">EOS_26685</name>
</gene>
<dbReference type="InterPro" id="IPR000131">
    <property type="entry name" value="ATP_synth_F1_gsu"/>
</dbReference>
<evidence type="ECO:0000256" key="5">
    <source>
        <dbReference type="ARBA" id="ARBA00022448"/>
    </source>
</evidence>
<keyword evidence="11 12" id="KW-0066">ATP synthesis</keyword>
<comment type="function">
    <text evidence="1 12">Produces ATP from ADP in the presence of a proton gradient across the membrane. The gamma chain is believed to be important in regulating ATPase activity and the flow of protons through the CF(0) complex.</text>
</comment>
<comment type="subcellular location">
    <subcellularLocation>
        <location evidence="12">Cell membrane</location>
        <topology evidence="12">Peripheral membrane protein</topology>
    </subcellularLocation>
    <subcellularLocation>
        <location evidence="2">Membrane</location>
        <topology evidence="2">Peripheral membrane protein</topology>
    </subcellularLocation>
</comment>
<dbReference type="PANTHER" id="PTHR11693:SF22">
    <property type="entry name" value="ATP SYNTHASE SUBUNIT GAMMA, MITOCHONDRIAL"/>
    <property type="match status" value="1"/>
</dbReference>
<dbReference type="Gene3D" id="3.40.1380.10">
    <property type="match status" value="1"/>
</dbReference>
<comment type="subunit">
    <text evidence="4 12">F-type ATPases have 2 components, CF(1) - the catalytic core - and CF(0) - the membrane proton channel. CF(1) has five subunits: alpha(3), beta(3), gamma(1), delta(1), epsilon(1). CF(0) has three main subunits: a, b and c.</text>
</comment>
<name>A0A0J1CRB4_9BURK</name>
<evidence type="ECO:0000256" key="8">
    <source>
        <dbReference type="ARBA" id="ARBA00023065"/>
    </source>
</evidence>
<dbReference type="HAMAP" id="MF_00815">
    <property type="entry name" value="ATP_synth_gamma_bact"/>
    <property type="match status" value="1"/>
</dbReference>
<evidence type="ECO:0000256" key="12">
    <source>
        <dbReference type="HAMAP-Rule" id="MF_00815"/>
    </source>
</evidence>
<dbReference type="PRINTS" id="PR00126">
    <property type="entry name" value="ATPASEGAMMA"/>
</dbReference>
<dbReference type="GO" id="GO:0042777">
    <property type="term" value="P:proton motive force-driven plasma membrane ATP synthesis"/>
    <property type="evidence" value="ECO:0007669"/>
    <property type="project" value="UniProtKB-UniRule"/>
</dbReference>
<keyword evidence="14" id="KW-1185">Reference proteome</keyword>
<dbReference type="GO" id="GO:0016787">
    <property type="term" value="F:hydrolase activity"/>
    <property type="evidence" value="ECO:0007669"/>
    <property type="project" value="UniProtKB-KW"/>
</dbReference>
<dbReference type="EMBL" id="AEJF01000160">
    <property type="protein sequence ID" value="KLU23152.1"/>
    <property type="molecule type" value="Genomic_DNA"/>
</dbReference>
<keyword evidence="13" id="KW-0378">Hydrolase</keyword>
<dbReference type="GO" id="GO:0005524">
    <property type="term" value="F:ATP binding"/>
    <property type="evidence" value="ECO:0007669"/>
    <property type="project" value="UniProtKB-UniRule"/>
</dbReference>
<dbReference type="AlphaFoldDB" id="A0A0J1CRB4"/>
<dbReference type="GO" id="GO:0005886">
    <property type="term" value="C:plasma membrane"/>
    <property type="evidence" value="ECO:0007669"/>
    <property type="project" value="UniProtKB-SubCell"/>
</dbReference>
<dbReference type="PROSITE" id="PS00153">
    <property type="entry name" value="ATPASE_GAMMA"/>
    <property type="match status" value="1"/>
</dbReference>
<evidence type="ECO:0000256" key="3">
    <source>
        <dbReference type="ARBA" id="ARBA00007681"/>
    </source>
</evidence>
<dbReference type="InterPro" id="IPR035968">
    <property type="entry name" value="ATP_synth_F1_ATPase_gsu"/>
</dbReference>
<accession>A0A0J1CRB4</accession>
<sequence length="300" mass="32788">MAGMKEIRGKIKSVQNTRKITKAMEMVAASKMRRAQERMRSARPYADKIRDVAAHMSAATPEYRHPFMVENKGAKAAGMILVTTDKGLCGGMNTNVLRAALLKFKELEQKGQTIEASAIGSKGLGFLNRLKAKTVSQVTHLGDTPHLEKLIGAIKVQLDLYSEGKISAVYLAFTRFVNTMKQEAVIEQLLPLSASDFARKDGLDSKSELVTPKTSWDYIYEPDAQTVVDELLVRYVEALVYQAVAENMASEQSARMVAMKAASDNAKTVIGELQLVYNKSRQAAITKELSEIVGGAAAVG</sequence>
<keyword evidence="10 12" id="KW-0139">CF(1)</keyword>
<evidence type="ECO:0000256" key="11">
    <source>
        <dbReference type="ARBA" id="ARBA00023310"/>
    </source>
</evidence>
<keyword evidence="9 12" id="KW-0472">Membrane</keyword>
<evidence type="ECO:0000256" key="4">
    <source>
        <dbReference type="ARBA" id="ARBA00011648"/>
    </source>
</evidence>
<dbReference type="GO" id="GO:0046933">
    <property type="term" value="F:proton-transporting ATP synthase activity, rotational mechanism"/>
    <property type="evidence" value="ECO:0007669"/>
    <property type="project" value="UniProtKB-UniRule"/>
</dbReference>